<name>A0A128F5M8_9GAMM</name>
<dbReference type="PANTHER" id="PTHR30537:SF5">
    <property type="entry name" value="HTH-TYPE TRANSCRIPTIONAL ACTIVATOR TTDR-RELATED"/>
    <property type="match status" value="1"/>
</dbReference>
<dbReference type="Pfam" id="PF00126">
    <property type="entry name" value="HTH_1"/>
    <property type="match status" value="1"/>
</dbReference>
<dbReference type="EMBL" id="FIZX01000002">
    <property type="protein sequence ID" value="CZF82072.1"/>
    <property type="molecule type" value="Genomic_DNA"/>
</dbReference>
<keyword evidence="4" id="KW-0804">Transcription</keyword>
<evidence type="ECO:0000259" key="5">
    <source>
        <dbReference type="PROSITE" id="PS50931"/>
    </source>
</evidence>
<evidence type="ECO:0000256" key="1">
    <source>
        <dbReference type="ARBA" id="ARBA00009437"/>
    </source>
</evidence>
<dbReference type="OrthoDB" id="5526340at2"/>
<keyword evidence="3" id="KW-0238">DNA-binding</keyword>
<dbReference type="GO" id="GO:0003700">
    <property type="term" value="F:DNA-binding transcription factor activity"/>
    <property type="evidence" value="ECO:0007669"/>
    <property type="project" value="InterPro"/>
</dbReference>
<dbReference type="SUPFAM" id="SSF53850">
    <property type="entry name" value="Periplasmic binding protein-like II"/>
    <property type="match status" value="1"/>
</dbReference>
<evidence type="ECO:0000256" key="4">
    <source>
        <dbReference type="ARBA" id="ARBA00023163"/>
    </source>
</evidence>
<dbReference type="InterPro" id="IPR000847">
    <property type="entry name" value="LysR_HTH_N"/>
</dbReference>
<evidence type="ECO:0000256" key="3">
    <source>
        <dbReference type="ARBA" id="ARBA00023125"/>
    </source>
</evidence>
<dbReference type="Pfam" id="PF03466">
    <property type="entry name" value="LysR_substrate"/>
    <property type="match status" value="1"/>
</dbReference>
<dbReference type="InterPro" id="IPR036388">
    <property type="entry name" value="WH-like_DNA-bd_sf"/>
</dbReference>
<comment type="similarity">
    <text evidence="1">Belongs to the LysR transcriptional regulatory family.</text>
</comment>
<dbReference type="PANTHER" id="PTHR30537">
    <property type="entry name" value="HTH-TYPE TRANSCRIPTIONAL REGULATOR"/>
    <property type="match status" value="1"/>
</dbReference>
<reference evidence="7" key="1">
    <citation type="submission" date="2016-02" db="EMBL/GenBank/DDBJ databases">
        <authorList>
            <person name="Rodrigo-Torres Lidia"/>
            <person name="Arahal R.David."/>
        </authorList>
    </citation>
    <scope>NUCLEOTIDE SEQUENCE [LARGE SCALE GENOMIC DNA]</scope>
    <source>
        <strain evidence="7">CECT 9029</strain>
    </source>
</reference>
<dbReference type="InterPro" id="IPR005119">
    <property type="entry name" value="LysR_subst-bd"/>
</dbReference>
<dbReference type="PROSITE" id="PS50931">
    <property type="entry name" value="HTH_LYSR"/>
    <property type="match status" value="1"/>
</dbReference>
<keyword evidence="7" id="KW-1185">Reference proteome</keyword>
<protein>
    <submittedName>
        <fullName evidence="6">HTH-type transcriptional regulator GltC</fullName>
    </submittedName>
</protein>
<sequence>MTSFKKSLSMIKPISHFLAVVSNQSVTHAGEALGIAPSRISESLKYLEEIWNVQLFRREGRQMKLTNAGQRAYERYHHLVYTLLDTVSEDIDPDAIPSVLSITTPVDIGTHLMPSVISSFNKQYPNVEVKLFASDQVMDMSEADIDLAIRVGKLRGKATTEEEVIMKTRPFLAASPEIIQNIREGLYPEGAPFIRLLRLPESKEMKLKSTDATLKLKTVAASDNATAAQQMAYDGLGAALFTGLPTKPYLEKGRLEKIDHVVMPDIYIFASWPGRRMTQGAKALLELFKLELSEQQKLYG</sequence>
<dbReference type="GO" id="GO:0003677">
    <property type="term" value="F:DNA binding"/>
    <property type="evidence" value="ECO:0007669"/>
    <property type="project" value="UniProtKB-KW"/>
</dbReference>
<dbReference type="Gene3D" id="1.10.10.10">
    <property type="entry name" value="Winged helix-like DNA-binding domain superfamily/Winged helix DNA-binding domain"/>
    <property type="match status" value="1"/>
</dbReference>
<gene>
    <name evidence="6" type="primary">gltC_3</name>
    <name evidence="6" type="ORF">GCE9029_03012</name>
</gene>
<feature type="domain" description="HTH lysR-type" evidence="5">
    <location>
        <begin position="17"/>
        <end position="66"/>
    </location>
</feature>
<evidence type="ECO:0000313" key="6">
    <source>
        <dbReference type="EMBL" id="CZF82072.1"/>
    </source>
</evidence>
<dbReference type="Proteomes" id="UP000071641">
    <property type="component" value="Unassembled WGS sequence"/>
</dbReference>
<evidence type="ECO:0000313" key="7">
    <source>
        <dbReference type="Proteomes" id="UP000071641"/>
    </source>
</evidence>
<proteinExistence type="inferred from homology"/>
<dbReference type="AlphaFoldDB" id="A0A128F5M8"/>
<organism evidence="6 7">
    <name type="scientific">Grimontia celer</name>
    <dbReference type="NCBI Taxonomy" id="1796497"/>
    <lineage>
        <taxon>Bacteria</taxon>
        <taxon>Pseudomonadati</taxon>
        <taxon>Pseudomonadota</taxon>
        <taxon>Gammaproteobacteria</taxon>
        <taxon>Vibrionales</taxon>
        <taxon>Vibrionaceae</taxon>
        <taxon>Grimontia</taxon>
    </lineage>
</organism>
<dbReference type="InterPro" id="IPR036390">
    <property type="entry name" value="WH_DNA-bd_sf"/>
</dbReference>
<accession>A0A128F5M8</accession>
<evidence type="ECO:0000256" key="2">
    <source>
        <dbReference type="ARBA" id="ARBA00023015"/>
    </source>
</evidence>
<dbReference type="InterPro" id="IPR058163">
    <property type="entry name" value="LysR-type_TF_proteobact-type"/>
</dbReference>
<keyword evidence="2" id="KW-0805">Transcription regulation</keyword>
<dbReference type="SUPFAM" id="SSF46785">
    <property type="entry name" value="Winged helix' DNA-binding domain"/>
    <property type="match status" value="1"/>
</dbReference>
<dbReference type="STRING" id="1796497.GCE9029_03012"/>
<dbReference type="Gene3D" id="3.40.190.290">
    <property type="match status" value="1"/>
</dbReference>